<dbReference type="SUPFAM" id="SSF54403">
    <property type="entry name" value="Cystatin/monellin"/>
    <property type="match status" value="1"/>
</dbReference>
<accession>A0A9Q1F384</accession>
<dbReference type="InterPro" id="IPR000010">
    <property type="entry name" value="Cystatin_dom"/>
</dbReference>
<dbReference type="AlphaFoldDB" id="A0A9Q1F384"/>
<name>A0A9Q1F384_SYNKA</name>
<feature type="region of interest" description="Disordered" evidence="1">
    <location>
        <begin position="67"/>
        <end position="86"/>
    </location>
</feature>
<dbReference type="InterPro" id="IPR046350">
    <property type="entry name" value="Cystatin_sf"/>
</dbReference>
<dbReference type="CDD" id="cd00042">
    <property type="entry name" value="CY"/>
    <property type="match status" value="1"/>
</dbReference>
<sequence>MAASVPPELQDADPSDPEVVACASFALESLSSQDLLHPRRYVITRFYSVQRANISGGQYDMDVEVTSQPRMEEQPEGSSTQTPPSEQEVFRCHFVVLSVPWKNQRVLIHSSSTPVSSSASNSNDPTP</sequence>
<comment type="caution">
    <text evidence="2">The sequence shown here is derived from an EMBL/GenBank/DDBJ whole genome shotgun (WGS) entry which is preliminary data.</text>
</comment>
<keyword evidence="3" id="KW-1185">Reference proteome</keyword>
<dbReference type="GO" id="GO:0004869">
    <property type="term" value="F:cysteine-type endopeptidase inhibitor activity"/>
    <property type="evidence" value="ECO:0007669"/>
    <property type="project" value="InterPro"/>
</dbReference>
<organism evidence="2 3">
    <name type="scientific">Synaphobranchus kaupii</name>
    <name type="common">Kaup's arrowtooth eel</name>
    <dbReference type="NCBI Taxonomy" id="118154"/>
    <lineage>
        <taxon>Eukaryota</taxon>
        <taxon>Metazoa</taxon>
        <taxon>Chordata</taxon>
        <taxon>Craniata</taxon>
        <taxon>Vertebrata</taxon>
        <taxon>Euteleostomi</taxon>
        <taxon>Actinopterygii</taxon>
        <taxon>Neopterygii</taxon>
        <taxon>Teleostei</taxon>
        <taxon>Anguilliformes</taxon>
        <taxon>Synaphobranchidae</taxon>
        <taxon>Synaphobranchus</taxon>
    </lineage>
</organism>
<dbReference type="OrthoDB" id="8886803at2759"/>
<protein>
    <submittedName>
        <fullName evidence="2">Uncharacterized protein</fullName>
    </submittedName>
</protein>
<reference evidence="2" key="1">
    <citation type="journal article" date="2023" name="Science">
        <title>Genome structures resolve the early diversification of teleost fishes.</title>
        <authorList>
            <person name="Parey E."/>
            <person name="Louis A."/>
            <person name="Montfort J."/>
            <person name="Bouchez O."/>
            <person name="Roques C."/>
            <person name="Iampietro C."/>
            <person name="Lluch J."/>
            <person name="Castinel A."/>
            <person name="Donnadieu C."/>
            <person name="Desvignes T."/>
            <person name="Floi Bucao C."/>
            <person name="Jouanno E."/>
            <person name="Wen M."/>
            <person name="Mejri S."/>
            <person name="Dirks R."/>
            <person name="Jansen H."/>
            <person name="Henkel C."/>
            <person name="Chen W.J."/>
            <person name="Zahm M."/>
            <person name="Cabau C."/>
            <person name="Klopp C."/>
            <person name="Thompson A.W."/>
            <person name="Robinson-Rechavi M."/>
            <person name="Braasch I."/>
            <person name="Lecointre G."/>
            <person name="Bobe J."/>
            <person name="Postlethwait J.H."/>
            <person name="Berthelot C."/>
            <person name="Roest Crollius H."/>
            <person name="Guiguen Y."/>
        </authorList>
    </citation>
    <scope>NUCLEOTIDE SEQUENCE</scope>
    <source>
        <strain evidence="2">WJC10195</strain>
    </source>
</reference>
<dbReference type="Proteomes" id="UP001152622">
    <property type="component" value="Chromosome 9"/>
</dbReference>
<gene>
    <name evidence="2" type="ORF">SKAU_G00253050</name>
</gene>
<proteinExistence type="predicted"/>
<dbReference type="EMBL" id="JAINUF010000009">
    <property type="protein sequence ID" value="KAJ8350175.1"/>
    <property type="molecule type" value="Genomic_DNA"/>
</dbReference>
<evidence type="ECO:0000256" key="1">
    <source>
        <dbReference type="SAM" id="MobiDB-lite"/>
    </source>
</evidence>
<evidence type="ECO:0000313" key="3">
    <source>
        <dbReference type="Proteomes" id="UP001152622"/>
    </source>
</evidence>
<dbReference type="Gene3D" id="3.10.450.10">
    <property type="match status" value="1"/>
</dbReference>
<evidence type="ECO:0000313" key="2">
    <source>
        <dbReference type="EMBL" id="KAJ8350175.1"/>
    </source>
</evidence>
<feature type="compositionally biased region" description="Polar residues" evidence="1">
    <location>
        <begin position="76"/>
        <end position="85"/>
    </location>
</feature>